<feature type="region of interest" description="Disordered" evidence="2">
    <location>
        <begin position="123"/>
        <end position="192"/>
    </location>
</feature>
<feature type="compositionally biased region" description="Basic and acidic residues" evidence="2">
    <location>
        <begin position="331"/>
        <end position="351"/>
    </location>
</feature>
<name>A0A9W8Z2R5_9PEZI</name>
<feature type="compositionally biased region" description="Basic and acidic residues" evidence="2">
    <location>
        <begin position="221"/>
        <end position="230"/>
    </location>
</feature>
<dbReference type="OrthoDB" id="5429395at2759"/>
<keyword evidence="1" id="KW-0175">Coiled coil</keyword>
<dbReference type="Proteomes" id="UP001140453">
    <property type="component" value="Unassembled WGS sequence"/>
</dbReference>
<reference evidence="4" key="1">
    <citation type="submission" date="2022-10" db="EMBL/GenBank/DDBJ databases">
        <title>Tapping the CABI collections for fungal endophytes: first genome assemblies for Collariella, Neodidymelliopsis, Ascochyta clinopodiicola, Didymella pomorum, Didymosphaeria variabile, Neocosmospora piperis and Neocucurbitaria cava.</title>
        <authorList>
            <person name="Hill R."/>
        </authorList>
    </citation>
    <scope>NUCLEOTIDE SEQUENCE</scope>
    <source>
        <strain evidence="4">IMI 355082</strain>
    </source>
</reference>
<accession>A0A9W8Z2R5</accession>
<feature type="compositionally biased region" description="Low complexity" evidence="2">
    <location>
        <begin position="207"/>
        <end position="216"/>
    </location>
</feature>
<comment type="caution">
    <text evidence="4">The sequence shown here is derived from an EMBL/GenBank/DDBJ whole genome shotgun (WGS) entry which is preliminary data.</text>
</comment>
<feature type="compositionally biased region" description="Low complexity" evidence="2">
    <location>
        <begin position="668"/>
        <end position="698"/>
    </location>
</feature>
<feature type="coiled-coil region" evidence="1">
    <location>
        <begin position="446"/>
        <end position="487"/>
    </location>
</feature>
<protein>
    <recommendedName>
        <fullName evidence="3">Up-regulated during septation protein 1 domain-containing protein</fullName>
    </recommendedName>
</protein>
<keyword evidence="5" id="KW-1185">Reference proteome</keyword>
<evidence type="ECO:0000313" key="4">
    <source>
        <dbReference type="EMBL" id="KAJ4396505.1"/>
    </source>
</evidence>
<feature type="compositionally biased region" description="Polar residues" evidence="2">
    <location>
        <begin position="162"/>
        <end position="179"/>
    </location>
</feature>
<feature type="compositionally biased region" description="Pro residues" evidence="2">
    <location>
        <begin position="180"/>
        <end position="190"/>
    </location>
</feature>
<evidence type="ECO:0000256" key="1">
    <source>
        <dbReference type="SAM" id="Coils"/>
    </source>
</evidence>
<proteinExistence type="predicted"/>
<feature type="compositionally biased region" description="Polar residues" evidence="2">
    <location>
        <begin position="527"/>
        <end position="541"/>
    </location>
</feature>
<evidence type="ECO:0000259" key="3">
    <source>
        <dbReference type="Pfam" id="PF15456"/>
    </source>
</evidence>
<dbReference type="InterPro" id="IPR029191">
    <property type="entry name" value="Uds1"/>
</dbReference>
<feature type="compositionally biased region" description="Low complexity" evidence="2">
    <location>
        <begin position="281"/>
        <end position="306"/>
    </location>
</feature>
<dbReference type="Pfam" id="PF15456">
    <property type="entry name" value="Uds1"/>
    <property type="match status" value="1"/>
</dbReference>
<feature type="domain" description="Up-regulated during septation protein 1" evidence="3">
    <location>
        <begin position="374"/>
        <end position="491"/>
    </location>
</feature>
<dbReference type="AlphaFoldDB" id="A0A9W8Z2R5"/>
<dbReference type="EMBL" id="JAPEVB010000001">
    <property type="protein sequence ID" value="KAJ4396505.1"/>
    <property type="molecule type" value="Genomic_DNA"/>
</dbReference>
<evidence type="ECO:0000256" key="2">
    <source>
        <dbReference type="SAM" id="MobiDB-lite"/>
    </source>
</evidence>
<organism evidence="4 5">
    <name type="scientific">Gnomoniopsis smithogilvyi</name>
    <dbReference type="NCBI Taxonomy" id="1191159"/>
    <lineage>
        <taxon>Eukaryota</taxon>
        <taxon>Fungi</taxon>
        <taxon>Dikarya</taxon>
        <taxon>Ascomycota</taxon>
        <taxon>Pezizomycotina</taxon>
        <taxon>Sordariomycetes</taxon>
        <taxon>Sordariomycetidae</taxon>
        <taxon>Diaporthales</taxon>
        <taxon>Gnomoniaceae</taxon>
        <taxon>Gnomoniopsis</taxon>
    </lineage>
</organism>
<evidence type="ECO:0000313" key="5">
    <source>
        <dbReference type="Proteomes" id="UP001140453"/>
    </source>
</evidence>
<gene>
    <name evidence="4" type="ORF">N0V93_000724</name>
</gene>
<feature type="region of interest" description="Disordered" evidence="2">
    <location>
        <begin position="659"/>
        <end position="711"/>
    </location>
</feature>
<sequence length="724" mass="78621">MAHIASCTYPGVDLNHPNISSYIVPPLSPLPPKPELGQQASKPWVWRMAQPDSRKYQLFPRETQNTASPVKVLAPEQAFAVAMGQNTDKTDKFTAGGLRFRIKEHNLAVPARRRKVSVPELGPMTTVHESSMDSPTIPGRPVLHERSASAPGTAWKLPIYSSKPSANETESNVATSTRPPLSPKDLPPLMIPAQMSSLSPLKRQLSLSRLRSGSSSNDNARSARPEDSPKSKGMYTPLSATTPGSATTAYSSMTSSTLPTPVSAIPEEHRGSPRSFKMENSTPTLETPTESSASGFTDSRSGSSTGSHRRNVSESSSITGSIMDRGRPKKRSEGSKGTEVKKSRSAERRAFETLPKGWKVPDAVKMLSPSETTALNKQALAQADRFEILRKCDVDRLSRELRNLDERCDYLRRTYHSLRAGRRNLHSRICSYLRSPRMVKFSQESLLKQEEALAELDNSIDDWVNKLEQAENRRTRVRQKLLEHVAAAVTLPVPRADGRMNELQLAIGMKPSNAPTCPSTPPRSPTKGSFTPKTGSSSPSPQRVVAQIPSTIISQPIAEEPASVGLGIAQAADEPLTAGIRRAEVESIRIYAGDEVAALLADVEQQITRMSKAGERNAALREKDAAALREKDAAQAKKDAILSEKERKELHRARSAEALQAGLKDQPSCASLSGTSTTSTSPTSSNSSISSSATTPTVTEEKQEDNSNFMLTSAVFNPQAAVVH</sequence>
<feature type="region of interest" description="Disordered" evidence="2">
    <location>
        <begin position="509"/>
        <end position="543"/>
    </location>
</feature>
<feature type="compositionally biased region" description="Low complexity" evidence="2">
    <location>
        <begin position="245"/>
        <end position="257"/>
    </location>
</feature>
<feature type="region of interest" description="Disordered" evidence="2">
    <location>
        <begin position="207"/>
        <end position="354"/>
    </location>
</feature>